<dbReference type="InterPro" id="IPR012131">
    <property type="entry name" value="Hstdl_DH"/>
</dbReference>
<dbReference type="Gene3D" id="3.40.50.1980">
    <property type="entry name" value="Nitrogenase molybdenum iron protein domain"/>
    <property type="match status" value="2"/>
</dbReference>
<accession>A0A3B0UWQ9</accession>
<dbReference type="GO" id="GO:0046872">
    <property type="term" value="F:metal ion binding"/>
    <property type="evidence" value="ECO:0007669"/>
    <property type="project" value="UniProtKB-KW"/>
</dbReference>
<reference evidence="11" key="1">
    <citation type="submission" date="2018-06" db="EMBL/GenBank/DDBJ databases">
        <authorList>
            <person name="Zhirakovskaya E."/>
        </authorList>
    </citation>
    <scope>NUCLEOTIDE SEQUENCE</scope>
</reference>
<evidence type="ECO:0000256" key="6">
    <source>
        <dbReference type="ARBA" id="ARBA00022833"/>
    </source>
</evidence>
<dbReference type="Pfam" id="PF00815">
    <property type="entry name" value="Histidinol_dh"/>
    <property type="match status" value="1"/>
</dbReference>
<dbReference type="CDD" id="cd06572">
    <property type="entry name" value="Histidinol_dh"/>
    <property type="match status" value="1"/>
</dbReference>
<dbReference type="AlphaFoldDB" id="A0A3B0UWQ9"/>
<keyword evidence="9" id="KW-0368">Histidine biosynthesis</keyword>
<name>A0A3B0UWQ9_9ZZZZ</name>
<evidence type="ECO:0000256" key="5">
    <source>
        <dbReference type="ARBA" id="ARBA00022723"/>
    </source>
</evidence>
<dbReference type="InterPro" id="IPR016161">
    <property type="entry name" value="Ald_DH/histidinol_DH"/>
</dbReference>
<gene>
    <name evidence="11" type="ORF">MNBD_BACTEROID07-492</name>
</gene>
<evidence type="ECO:0000256" key="9">
    <source>
        <dbReference type="ARBA" id="ARBA00023102"/>
    </source>
</evidence>
<dbReference type="InterPro" id="IPR001692">
    <property type="entry name" value="Histidinol_DH_CS"/>
</dbReference>
<dbReference type="GO" id="GO:0051287">
    <property type="term" value="F:NAD binding"/>
    <property type="evidence" value="ECO:0007669"/>
    <property type="project" value="InterPro"/>
</dbReference>
<dbReference type="NCBIfam" id="TIGR00069">
    <property type="entry name" value="hisD"/>
    <property type="match status" value="1"/>
</dbReference>
<dbReference type="FunFam" id="1.20.5.1300:FF:000002">
    <property type="entry name" value="Histidinol dehydrogenase, chloroplastic"/>
    <property type="match status" value="1"/>
</dbReference>
<keyword evidence="8" id="KW-0520">NAD</keyword>
<evidence type="ECO:0000256" key="7">
    <source>
        <dbReference type="ARBA" id="ARBA00023002"/>
    </source>
</evidence>
<dbReference type="SUPFAM" id="SSF53720">
    <property type="entry name" value="ALDH-like"/>
    <property type="match status" value="1"/>
</dbReference>
<proteinExistence type="predicted"/>
<dbReference type="GO" id="GO:0004399">
    <property type="term" value="F:histidinol dehydrogenase activity"/>
    <property type="evidence" value="ECO:0007669"/>
    <property type="project" value="UniProtKB-EC"/>
</dbReference>
<dbReference type="PROSITE" id="PS00611">
    <property type="entry name" value="HISOL_DEHYDROGENASE"/>
    <property type="match status" value="1"/>
</dbReference>
<evidence type="ECO:0000256" key="1">
    <source>
        <dbReference type="ARBA" id="ARBA00001947"/>
    </source>
</evidence>
<dbReference type="EC" id="1.1.1.23" evidence="3"/>
<sequence>GIYIPGGTAPLFSTVLMLAIPAKIAGCREVVLCTPPNMEGKVAPAILFAARITGVDKVIKVGGIQAVAGFVYGTESVPKVDKVFGPGNQYVTAAKQKAQAEGIAIDMPAGPSELLVIADETANPLFVASDLLSQAEHGVDSQVICISNSLEVLEMINNEIEKQVEQLPRKDIARESLKNARFLFSAHREEIIGFVNEYAPEHLIIAAKEEPFYLENLKNAGSVFLGNYSPESAGDYISGTNHTLPTSGFARSYGSLGLDDFTKKISFQKITAAGIQRLGESIEIMAKAEGLDAHARAATFRLEALKQ</sequence>
<evidence type="ECO:0000256" key="8">
    <source>
        <dbReference type="ARBA" id="ARBA00023027"/>
    </source>
</evidence>
<feature type="non-terminal residue" evidence="11">
    <location>
        <position position="1"/>
    </location>
</feature>
<dbReference type="FunFam" id="3.40.50.1980:FF:000001">
    <property type="entry name" value="Histidinol dehydrogenase"/>
    <property type="match status" value="1"/>
</dbReference>
<evidence type="ECO:0000256" key="3">
    <source>
        <dbReference type="ARBA" id="ARBA00012965"/>
    </source>
</evidence>
<dbReference type="GO" id="GO:0005829">
    <property type="term" value="C:cytosol"/>
    <property type="evidence" value="ECO:0007669"/>
    <property type="project" value="TreeGrafter"/>
</dbReference>
<evidence type="ECO:0000256" key="4">
    <source>
        <dbReference type="ARBA" id="ARBA00022605"/>
    </source>
</evidence>
<organism evidence="11">
    <name type="scientific">hydrothermal vent metagenome</name>
    <dbReference type="NCBI Taxonomy" id="652676"/>
    <lineage>
        <taxon>unclassified sequences</taxon>
        <taxon>metagenomes</taxon>
        <taxon>ecological metagenomes</taxon>
    </lineage>
</organism>
<dbReference type="Gene3D" id="1.20.5.1300">
    <property type="match status" value="1"/>
</dbReference>
<evidence type="ECO:0000256" key="2">
    <source>
        <dbReference type="ARBA" id="ARBA00004940"/>
    </source>
</evidence>
<comment type="catalytic activity">
    <reaction evidence="10">
        <text>L-histidinol + 2 NAD(+) + H2O = L-histidine + 2 NADH + 3 H(+)</text>
        <dbReference type="Rhea" id="RHEA:20641"/>
        <dbReference type="ChEBI" id="CHEBI:15377"/>
        <dbReference type="ChEBI" id="CHEBI:15378"/>
        <dbReference type="ChEBI" id="CHEBI:57540"/>
        <dbReference type="ChEBI" id="CHEBI:57595"/>
        <dbReference type="ChEBI" id="CHEBI:57699"/>
        <dbReference type="ChEBI" id="CHEBI:57945"/>
        <dbReference type="EC" id="1.1.1.23"/>
    </reaction>
</comment>
<evidence type="ECO:0000256" key="10">
    <source>
        <dbReference type="ARBA" id="ARBA00049489"/>
    </source>
</evidence>
<keyword evidence="5" id="KW-0479">Metal-binding</keyword>
<dbReference type="PANTHER" id="PTHR21256">
    <property type="entry name" value="HISTIDINOL DEHYDROGENASE HDH"/>
    <property type="match status" value="1"/>
</dbReference>
<keyword evidence="7 11" id="KW-0560">Oxidoreductase</keyword>
<keyword evidence="4" id="KW-0028">Amino-acid biosynthesis</keyword>
<dbReference type="PANTHER" id="PTHR21256:SF2">
    <property type="entry name" value="HISTIDINE BIOSYNTHESIS TRIFUNCTIONAL PROTEIN"/>
    <property type="match status" value="1"/>
</dbReference>
<dbReference type="GO" id="GO:0000105">
    <property type="term" value="P:L-histidine biosynthetic process"/>
    <property type="evidence" value="ECO:0007669"/>
    <property type="project" value="UniProtKB-KW"/>
</dbReference>
<comment type="cofactor">
    <cofactor evidence="1">
        <name>Zn(2+)</name>
        <dbReference type="ChEBI" id="CHEBI:29105"/>
    </cofactor>
</comment>
<dbReference type="PRINTS" id="PR00083">
    <property type="entry name" value="HOLDHDRGNASE"/>
</dbReference>
<evidence type="ECO:0000313" key="11">
    <source>
        <dbReference type="EMBL" id="VAW29059.1"/>
    </source>
</evidence>
<comment type="pathway">
    <text evidence="2">Amino-acid biosynthesis; L-histidine biosynthesis; L-histidine from 5-phospho-alpha-D-ribose 1-diphosphate: step 9/9.</text>
</comment>
<dbReference type="EMBL" id="UOET01000315">
    <property type="protein sequence ID" value="VAW29059.1"/>
    <property type="molecule type" value="Genomic_DNA"/>
</dbReference>
<keyword evidence="6" id="KW-0862">Zinc</keyword>
<protein>
    <recommendedName>
        <fullName evidence="3">histidinol dehydrogenase</fullName>
        <ecNumber evidence="3">1.1.1.23</ecNumber>
    </recommendedName>
</protein>